<dbReference type="InterPro" id="IPR001094">
    <property type="entry name" value="Flavdoxin-like"/>
</dbReference>
<dbReference type="InterPro" id="IPR017927">
    <property type="entry name" value="FAD-bd_FR_type"/>
</dbReference>
<comment type="similarity">
    <text evidence="1 14">In the N-terminal section; belongs to the cytochrome P450 family.</text>
</comment>
<comment type="caution">
    <text evidence="17">The sequence shown here is derived from an EMBL/GenBank/DDBJ whole genome shotgun (WGS) entry which is preliminary data.</text>
</comment>
<dbReference type="Gene3D" id="1.20.990.10">
    <property type="entry name" value="NADPH-cytochrome p450 Reductase, Chain A, domain 3"/>
    <property type="match status" value="1"/>
</dbReference>
<keyword evidence="11 14" id="KW-0408">Iron</keyword>
<organism evidence="17 18">
    <name type="scientific">Pseudahrensia aquimaris</name>
    <dbReference type="NCBI Taxonomy" id="744461"/>
    <lineage>
        <taxon>Bacteria</taxon>
        <taxon>Pseudomonadati</taxon>
        <taxon>Pseudomonadota</taxon>
        <taxon>Alphaproteobacteria</taxon>
        <taxon>Hyphomicrobiales</taxon>
        <taxon>Ahrensiaceae</taxon>
        <taxon>Pseudahrensia</taxon>
    </lineage>
</organism>
<evidence type="ECO:0000313" key="18">
    <source>
        <dbReference type="Proteomes" id="UP001597101"/>
    </source>
</evidence>
<comment type="catalytic activity">
    <reaction evidence="13 14">
        <text>2 oxidized [cytochrome P450] + NADPH = 2 reduced [cytochrome P450] + NADP(+) + H(+)</text>
        <dbReference type="Rhea" id="RHEA:24040"/>
        <dbReference type="Rhea" id="RHEA-COMP:14627"/>
        <dbReference type="Rhea" id="RHEA-COMP:14628"/>
        <dbReference type="ChEBI" id="CHEBI:15378"/>
        <dbReference type="ChEBI" id="CHEBI:55376"/>
        <dbReference type="ChEBI" id="CHEBI:57783"/>
        <dbReference type="ChEBI" id="CHEBI:58349"/>
        <dbReference type="ChEBI" id="CHEBI:60344"/>
        <dbReference type="EC" id="1.6.2.4"/>
    </reaction>
</comment>
<evidence type="ECO:0000256" key="10">
    <source>
        <dbReference type="ARBA" id="ARBA00023002"/>
    </source>
</evidence>
<dbReference type="PROSITE" id="PS51384">
    <property type="entry name" value="FAD_FR"/>
    <property type="match status" value="1"/>
</dbReference>
<dbReference type="Gene3D" id="3.40.50.80">
    <property type="entry name" value="Nucleotide-binding domain of ferredoxin-NADP reductase (FNR) module"/>
    <property type="match status" value="1"/>
</dbReference>
<keyword evidence="10 14" id="KW-0560">Oxidoreductase</keyword>
<keyword evidence="7 14" id="KW-0274">FAD</keyword>
<dbReference type="InterPro" id="IPR001433">
    <property type="entry name" value="OxRdtase_FAD/NAD-bd"/>
</dbReference>
<dbReference type="SUPFAM" id="SSF52343">
    <property type="entry name" value="Ferredoxin reductase-like, C-terminal NADP-linked domain"/>
    <property type="match status" value="1"/>
</dbReference>
<dbReference type="Pfam" id="PF00175">
    <property type="entry name" value="NAD_binding_1"/>
    <property type="match status" value="1"/>
</dbReference>
<dbReference type="InterPro" id="IPR008254">
    <property type="entry name" value="Flavodoxin/NO_synth"/>
</dbReference>
<dbReference type="PIRSF" id="PIRSF000209">
    <property type="entry name" value="Bifunctional_P450_P450R"/>
    <property type="match status" value="1"/>
</dbReference>
<dbReference type="EC" id="1.14.14.1" evidence="14"/>
<dbReference type="InterPro" id="IPR039261">
    <property type="entry name" value="FNR_nucleotide-bd"/>
</dbReference>
<dbReference type="PROSITE" id="PS00201">
    <property type="entry name" value="FLAVODOXIN"/>
    <property type="match status" value="1"/>
</dbReference>
<dbReference type="InterPro" id="IPR017938">
    <property type="entry name" value="Riboflavin_synthase-like_b-brl"/>
</dbReference>
<evidence type="ECO:0000259" key="15">
    <source>
        <dbReference type="PROSITE" id="PS50902"/>
    </source>
</evidence>
<evidence type="ECO:0000256" key="2">
    <source>
        <dbReference type="ARBA" id="ARBA00022448"/>
    </source>
</evidence>
<keyword evidence="2 14" id="KW-0813">Transport</keyword>
<keyword evidence="3 14" id="KW-0349">Heme</keyword>
<dbReference type="InterPro" id="IPR023173">
    <property type="entry name" value="NADPH_Cyt_P450_Rdtase_alpha"/>
</dbReference>
<keyword evidence="12 14" id="KW-0503">Monooxygenase</keyword>
<keyword evidence="18" id="KW-1185">Reference proteome</keyword>
<dbReference type="Pfam" id="PF00067">
    <property type="entry name" value="p450"/>
    <property type="match status" value="1"/>
</dbReference>
<dbReference type="PRINTS" id="PR00369">
    <property type="entry name" value="FLAVODOXIN"/>
</dbReference>
<evidence type="ECO:0000256" key="7">
    <source>
        <dbReference type="ARBA" id="ARBA00022827"/>
    </source>
</evidence>
<dbReference type="CDD" id="cd11068">
    <property type="entry name" value="CYP120A1"/>
    <property type="match status" value="1"/>
</dbReference>
<gene>
    <name evidence="17" type="ORF">ACFQ14_11935</name>
</gene>
<dbReference type="InterPro" id="IPR001128">
    <property type="entry name" value="Cyt_P450"/>
</dbReference>
<feature type="domain" description="FAD-binding FR-type" evidence="16">
    <location>
        <begin position="683"/>
        <end position="919"/>
    </location>
</feature>
<dbReference type="Gene3D" id="1.10.630.10">
    <property type="entry name" value="Cytochrome P450"/>
    <property type="match status" value="1"/>
</dbReference>
<dbReference type="PROSITE" id="PS50902">
    <property type="entry name" value="FLAVODOXIN_LIKE"/>
    <property type="match status" value="1"/>
</dbReference>
<accession>A0ABW3FGT2</accession>
<dbReference type="InterPro" id="IPR001226">
    <property type="entry name" value="Flavodoxin_CS"/>
</dbReference>
<keyword evidence="8 14" id="KW-0521">NADP</keyword>
<evidence type="ECO:0000256" key="12">
    <source>
        <dbReference type="ARBA" id="ARBA00023033"/>
    </source>
</evidence>
<dbReference type="InterPro" id="IPR036396">
    <property type="entry name" value="Cyt_P450_sf"/>
</dbReference>
<evidence type="ECO:0000256" key="9">
    <source>
        <dbReference type="ARBA" id="ARBA00022982"/>
    </source>
</evidence>
<dbReference type="InterPro" id="IPR003097">
    <property type="entry name" value="CysJ-like_FAD-binding"/>
</dbReference>
<dbReference type="SUPFAM" id="SSF52218">
    <property type="entry name" value="Flavoproteins"/>
    <property type="match status" value="1"/>
</dbReference>
<dbReference type="InterPro" id="IPR029039">
    <property type="entry name" value="Flavoprotein-like_sf"/>
</dbReference>
<dbReference type="InterPro" id="IPR001709">
    <property type="entry name" value="Flavoprot_Pyr_Nucl_cyt_Rdtase"/>
</dbReference>
<evidence type="ECO:0000256" key="3">
    <source>
        <dbReference type="ARBA" id="ARBA00022617"/>
    </source>
</evidence>
<dbReference type="SUPFAM" id="SSF48264">
    <property type="entry name" value="Cytochrome P450"/>
    <property type="match status" value="1"/>
</dbReference>
<evidence type="ECO:0000256" key="13">
    <source>
        <dbReference type="ARBA" id="ARBA00049342"/>
    </source>
</evidence>
<evidence type="ECO:0000256" key="4">
    <source>
        <dbReference type="ARBA" id="ARBA00022630"/>
    </source>
</evidence>
<dbReference type="RefSeq" id="WP_377212981.1">
    <property type="nucleotide sequence ID" value="NZ_JBHTJV010000010.1"/>
</dbReference>
<keyword evidence="9 14" id="KW-0249">Electron transport</keyword>
<dbReference type="InterPro" id="IPR023206">
    <property type="entry name" value="Bifunctional_P450_P450_red"/>
</dbReference>
<dbReference type="PRINTS" id="PR00371">
    <property type="entry name" value="FPNCR"/>
</dbReference>
<feature type="domain" description="Flavodoxin-like" evidence="15">
    <location>
        <begin position="504"/>
        <end position="643"/>
    </location>
</feature>
<keyword evidence="6 14" id="KW-0479">Metal-binding</keyword>
<dbReference type="Gene3D" id="2.40.30.10">
    <property type="entry name" value="Translation factors"/>
    <property type="match status" value="2"/>
</dbReference>
<dbReference type="EC" id="1.6.2.4" evidence="14"/>
<keyword evidence="5 14" id="KW-0288">FMN</keyword>
<dbReference type="PANTHER" id="PTHR19384:SF17">
    <property type="entry name" value="NADPH--CYTOCHROME P450 REDUCTASE"/>
    <property type="match status" value="1"/>
</dbReference>
<dbReference type="EMBL" id="JBHTJV010000010">
    <property type="protein sequence ID" value="MFD0917119.1"/>
    <property type="molecule type" value="Genomic_DNA"/>
</dbReference>
<protein>
    <recommendedName>
        <fullName evidence="14">Bifunctional cytochrome P450/NADPH--P450 reductase</fullName>
    </recommendedName>
    <domain>
        <recommendedName>
            <fullName evidence="14">Cytochrome P450</fullName>
            <ecNumber evidence="14">1.14.14.1</ecNumber>
        </recommendedName>
    </domain>
    <domain>
        <recommendedName>
            <fullName evidence="14">NADPH--cytochrome P450 reductase</fullName>
            <ecNumber evidence="14">1.6.2.4</ecNumber>
        </recommendedName>
    </domain>
</protein>
<name>A0ABW3FGT2_9HYPH</name>
<keyword evidence="4 14" id="KW-0285">Flavoprotein</keyword>
<evidence type="ECO:0000256" key="14">
    <source>
        <dbReference type="PIRNR" id="PIRNR000209"/>
    </source>
</evidence>
<dbReference type="Proteomes" id="UP001597101">
    <property type="component" value="Unassembled WGS sequence"/>
</dbReference>
<evidence type="ECO:0000256" key="5">
    <source>
        <dbReference type="ARBA" id="ARBA00022643"/>
    </source>
</evidence>
<comment type="cofactor">
    <cofactor evidence="14">
        <name>FAD</name>
        <dbReference type="ChEBI" id="CHEBI:57692"/>
    </cofactor>
    <cofactor evidence="14">
        <name>FMN</name>
        <dbReference type="ChEBI" id="CHEBI:58210"/>
    </cofactor>
</comment>
<dbReference type="PANTHER" id="PTHR19384">
    <property type="entry name" value="NITRIC OXIDE SYNTHASE-RELATED"/>
    <property type="match status" value="1"/>
</dbReference>
<evidence type="ECO:0000256" key="8">
    <source>
        <dbReference type="ARBA" id="ARBA00022857"/>
    </source>
</evidence>
<dbReference type="SUPFAM" id="SSF63380">
    <property type="entry name" value="Riboflavin synthase domain-like"/>
    <property type="match status" value="1"/>
</dbReference>
<reference evidence="18" key="1">
    <citation type="journal article" date="2019" name="Int. J. Syst. Evol. Microbiol.">
        <title>The Global Catalogue of Microorganisms (GCM) 10K type strain sequencing project: providing services to taxonomists for standard genome sequencing and annotation.</title>
        <authorList>
            <consortium name="The Broad Institute Genomics Platform"/>
            <consortium name="The Broad Institute Genome Sequencing Center for Infectious Disease"/>
            <person name="Wu L."/>
            <person name="Ma J."/>
        </authorList>
    </citation>
    <scope>NUCLEOTIDE SEQUENCE [LARGE SCALE GENOMIC DNA]</scope>
    <source>
        <strain evidence="18">CCUG 60023</strain>
    </source>
</reference>
<evidence type="ECO:0000313" key="17">
    <source>
        <dbReference type="EMBL" id="MFD0917119.1"/>
    </source>
</evidence>
<dbReference type="InterPro" id="IPR017972">
    <property type="entry name" value="Cyt_P450_CS"/>
</dbReference>
<dbReference type="Gene3D" id="3.40.50.360">
    <property type="match status" value="1"/>
</dbReference>
<proteinExistence type="inferred from homology"/>
<comment type="cofactor">
    <cofactor evidence="14">
        <name>heme</name>
        <dbReference type="ChEBI" id="CHEBI:30413"/>
    </cofactor>
</comment>
<sequence length="1076" mass="120307">MLLKENEGVKTISIERIPAPKKQPFIGNMLSIDSNQPLQGLMEMARELGPIMRLDMMGTPLVIVSGADLVHELCDETRFDKAVRGSLRRVRAIGGDGLFTADTQDKNWEKAHRILLPTFSSQAMKNYMPMMQDVANQLVTKWERMNDEDQIDVVHDMTAVALDTIGICGFNYRFNSFYRSDYHPFIDALNRTLETCMMQRGLPFEDTLLRKRLAQMEKDVGFMNTLVDDIIRERRKGVIDTSQKDLLNYMLAGVDKQTGESLSDENIRYQINTFLIAGHETTSGLMSFTLYYLLNNPDVLAKAYREVDEVLGRDISAPPTMQQVNQLTYINQILSECLRLWPTAPALGLYPYEDEVIGGKYKLKKGTFVTVLSLMLHRDKAVWGDEPDKFDPEHFSPEAVKNRPINAYKPFGNGQRACIGRQFAMQEANLIIGMILQRFQLIDHTNYELKIKESLSIKPDGFMMKVRLRDDVTRSTLVPSQQLEAANESVDLQAAKRPKHGTKALVLYGSNLGTTEEFARDIARSADSNGFDVELATLDEYVGNLPKDAAIIIASASYNGAPPDNAVRFVEWVQSAQTGSLEGVRYCLFGCGHSDWSATFQATPRIIDENLRRAGATPMGEPGEGDAKEAIEDHFQTWLDGLWPAVGENLGLDVDFSERLDSAPLYQVEFLQEVAENPLVNQMGARLVSVVSNSELHTKTGKHPSDRSTRHIEVRLAPGMSYSAGDHLSVVPKNSPDLVRRVEKRLGLEAAGRIKLATSSDTQASLPTNTPIPLRTLLFDMIELQAPASRKDVGLLARHTQCPKSKPAIEALAGDSYIAEVLNKRRSVLDILEEYPACELPFSAFLETCPNMVPRYYSISSSPKDKADRCTVTVAVVDDDARSGNGRFKGTCSNYLEGMSEGTTFYASIRQPSAGFTLPDDPTLPIIMVGPGTGIAPFRGFLQERSALQKAGEKLGPAQMFFGCRHPDQDFIYRDELQAWEKEKVCDLHTAFSRETKKRVYVQDVLLEQRDAVWPLIEAGAKIYVCGDGGHMEPDVRRALTRMYAEEKDVSADEADAWINAMMDKEQYVLDVWVSS</sequence>
<evidence type="ECO:0000256" key="6">
    <source>
        <dbReference type="ARBA" id="ARBA00022723"/>
    </source>
</evidence>
<dbReference type="PROSITE" id="PS00086">
    <property type="entry name" value="CYTOCHROME_P450"/>
    <property type="match status" value="1"/>
</dbReference>
<dbReference type="Pfam" id="PF00667">
    <property type="entry name" value="FAD_binding_1"/>
    <property type="match status" value="1"/>
</dbReference>
<dbReference type="Pfam" id="PF00258">
    <property type="entry name" value="Flavodoxin_1"/>
    <property type="match status" value="1"/>
</dbReference>
<evidence type="ECO:0000259" key="16">
    <source>
        <dbReference type="PROSITE" id="PS51384"/>
    </source>
</evidence>
<dbReference type="CDD" id="cd06206">
    <property type="entry name" value="bifunctional_CYPOR"/>
    <property type="match status" value="1"/>
</dbReference>
<comment type="catalytic activity">
    <reaction evidence="14">
        <text>an organic molecule + reduced [NADPH--hemoprotein reductase] + O2 = an alcohol + oxidized [NADPH--hemoprotein reductase] + H2O + H(+)</text>
        <dbReference type="Rhea" id="RHEA:17149"/>
        <dbReference type="Rhea" id="RHEA-COMP:11964"/>
        <dbReference type="Rhea" id="RHEA-COMP:11965"/>
        <dbReference type="ChEBI" id="CHEBI:15377"/>
        <dbReference type="ChEBI" id="CHEBI:15378"/>
        <dbReference type="ChEBI" id="CHEBI:15379"/>
        <dbReference type="ChEBI" id="CHEBI:30879"/>
        <dbReference type="ChEBI" id="CHEBI:57618"/>
        <dbReference type="ChEBI" id="CHEBI:58210"/>
        <dbReference type="ChEBI" id="CHEBI:142491"/>
        <dbReference type="EC" id="1.14.14.1"/>
    </reaction>
</comment>
<evidence type="ECO:0000256" key="1">
    <source>
        <dbReference type="ARBA" id="ARBA00010018"/>
    </source>
</evidence>
<evidence type="ECO:0000256" key="11">
    <source>
        <dbReference type="ARBA" id="ARBA00023004"/>
    </source>
</evidence>